<evidence type="ECO:0000313" key="2">
    <source>
        <dbReference type="EMBL" id="CAJ1930085.1"/>
    </source>
</evidence>
<feature type="region of interest" description="Disordered" evidence="1">
    <location>
        <begin position="66"/>
        <end position="257"/>
    </location>
</feature>
<feature type="compositionally biased region" description="Polar residues" evidence="1">
    <location>
        <begin position="213"/>
        <end position="229"/>
    </location>
</feature>
<feature type="compositionally biased region" description="Low complexity" evidence="1">
    <location>
        <begin position="113"/>
        <end position="136"/>
    </location>
</feature>
<feature type="compositionally biased region" description="Low complexity" evidence="1">
    <location>
        <begin position="143"/>
        <end position="175"/>
    </location>
</feature>
<feature type="region of interest" description="Disordered" evidence="1">
    <location>
        <begin position="1"/>
        <end position="43"/>
    </location>
</feature>
<name>A0AAD2CGQ3_9STRA</name>
<dbReference type="EMBL" id="CAKOGP040000105">
    <property type="protein sequence ID" value="CAJ1930085.1"/>
    <property type="molecule type" value="Genomic_DNA"/>
</dbReference>
<organism evidence="2 3">
    <name type="scientific">Cylindrotheca closterium</name>
    <dbReference type="NCBI Taxonomy" id="2856"/>
    <lineage>
        <taxon>Eukaryota</taxon>
        <taxon>Sar</taxon>
        <taxon>Stramenopiles</taxon>
        <taxon>Ochrophyta</taxon>
        <taxon>Bacillariophyta</taxon>
        <taxon>Bacillariophyceae</taxon>
        <taxon>Bacillariophycidae</taxon>
        <taxon>Bacillariales</taxon>
        <taxon>Bacillariaceae</taxon>
        <taxon>Cylindrotheca</taxon>
    </lineage>
</organism>
<reference evidence="2" key="1">
    <citation type="submission" date="2023-08" db="EMBL/GenBank/DDBJ databases">
        <authorList>
            <person name="Audoor S."/>
            <person name="Bilcke G."/>
        </authorList>
    </citation>
    <scope>NUCLEOTIDE SEQUENCE</scope>
</reference>
<dbReference type="Proteomes" id="UP001295423">
    <property type="component" value="Unassembled WGS sequence"/>
</dbReference>
<sequence>MEEASFMEHVRTAPSDDKLFQNPLNDDDDDDDEDEDDESFVPDSLRAFMEDANAKLDADLSDILNSDNLKNKTSSAGNNNNNNHHHWMEDDDDTDMDEDPPAPQMPDMDHVNSLLASTISSSSSLTTATTATRSQSDGIQIKNSNNNNNNSSSISSNRKLMVPPLQQQQQQQQYEEPPEEEDEEPILSRIQHIIKDVDPTTTMQDEEEDAPAATTNAQDKPFAQLTTRDLLQPKPIPDPNALDDCTDDTETDENSNYVRDNQFFKDILKQEEDLSLKHNLMMGLLDEDAAREKQFKEEQRR</sequence>
<feature type="compositionally biased region" description="Acidic residues" evidence="1">
    <location>
        <begin position="25"/>
        <end position="40"/>
    </location>
</feature>
<evidence type="ECO:0000256" key="1">
    <source>
        <dbReference type="SAM" id="MobiDB-lite"/>
    </source>
</evidence>
<keyword evidence="3" id="KW-1185">Reference proteome</keyword>
<evidence type="ECO:0000313" key="3">
    <source>
        <dbReference type="Proteomes" id="UP001295423"/>
    </source>
</evidence>
<feature type="non-terminal residue" evidence="2">
    <location>
        <position position="301"/>
    </location>
</feature>
<dbReference type="AlphaFoldDB" id="A0AAD2CGQ3"/>
<feature type="compositionally biased region" description="Acidic residues" evidence="1">
    <location>
        <begin position="244"/>
        <end position="253"/>
    </location>
</feature>
<proteinExistence type="predicted"/>
<accession>A0AAD2CGQ3</accession>
<feature type="compositionally biased region" description="Acidic residues" evidence="1">
    <location>
        <begin position="89"/>
        <end position="100"/>
    </location>
</feature>
<feature type="compositionally biased region" description="Polar residues" evidence="1">
    <location>
        <begin position="66"/>
        <end position="77"/>
    </location>
</feature>
<feature type="compositionally biased region" description="Basic and acidic residues" evidence="1">
    <location>
        <begin position="1"/>
        <end position="19"/>
    </location>
</feature>
<feature type="compositionally biased region" description="Acidic residues" evidence="1">
    <location>
        <begin position="176"/>
        <end position="185"/>
    </location>
</feature>
<protein>
    <submittedName>
        <fullName evidence="2">Uncharacterized protein</fullName>
    </submittedName>
</protein>
<comment type="caution">
    <text evidence="2">The sequence shown here is derived from an EMBL/GenBank/DDBJ whole genome shotgun (WGS) entry which is preliminary data.</text>
</comment>
<gene>
    <name evidence="2" type="ORF">CYCCA115_LOCUS1835</name>
</gene>